<name>A0AAV2YLI3_9STRA</name>
<organism evidence="2 3">
    <name type="scientific">Lagenidium giganteum</name>
    <dbReference type="NCBI Taxonomy" id="4803"/>
    <lineage>
        <taxon>Eukaryota</taxon>
        <taxon>Sar</taxon>
        <taxon>Stramenopiles</taxon>
        <taxon>Oomycota</taxon>
        <taxon>Peronosporomycetes</taxon>
        <taxon>Pythiales</taxon>
        <taxon>Pythiaceae</taxon>
    </lineage>
</organism>
<reference evidence="2" key="1">
    <citation type="submission" date="2022-11" db="EMBL/GenBank/DDBJ databases">
        <authorList>
            <person name="Morgan W.R."/>
            <person name="Tartar A."/>
        </authorList>
    </citation>
    <scope>NUCLEOTIDE SEQUENCE</scope>
    <source>
        <strain evidence="2">ARSEF 373</strain>
    </source>
</reference>
<protein>
    <recommendedName>
        <fullName evidence="4">SAP30-binding protein</fullName>
    </recommendedName>
</protein>
<feature type="compositionally biased region" description="Low complexity" evidence="1">
    <location>
        <begin position="52"/>
        <end position="75"/>
    </location>
</feature>
<dbReference type="InterPro" id="IPR012479">
    <property type="entry name" value="SAP30BP"/>
</dbReference>
<reference evidence="2" key="2">
    <citation type="journal article" date="2023" name="Microbiol Resour">
        <title>Decontamination and Annotation of the Draft Genome Sequence of the Oomycete Lagenidium giganteum ARSEF 373.</title>
        <authorList>
            <person name="Morgan W.R."/>
            <person name="Tartar A."/>
        </authorList>
    </citation>
    <scope>NUCLEOTIDE SEQUENCE</scope>
    <source>
        <strain evidence="2">ARSEF 373</strain>
    </source>
</reference>
<dbReference type="AlphaFoldDB" id="A0AAV2YLI3"/>
<comment type="caution">
    <text evidence="2">The sequence shown here is derived from an EMBL/GenBank/DDBJ whole genome shotgun (WGS) entry which is preliminary data.</text>
</comment>
<accession>A0AAV2YLI3</accession>
<dbReference type="PANTHER" id="PTHR13464">
    <property type="entry name" value="TRANSCRIPTIONAL REGULATOR PROTEIN HCNGP"/>
    <property type="match status" value="1"/>
</dbReference>
<evidence type="ECO:0008006" key="4">
    <source>
        <dbReference type="Google" id="ProtNLM"/>
    </source>
</evidence>
<feature type="region of interest" description="Disordered" evidence="1">
    <location>
        <begin position="175"/>
        <end position="199"/>
    </location>
</feature>
<dbReference type="PANTHER" id="PTHR13464:SF0">
    <property type="entry name" value="SAP30-BINDING PROTEIN"/>
    <property type="match status" value="1"/>
</dbReference>
<gene>
    <name evidence="2" type="ORF">N0F65_002408</name>
</gene>
<keyword evidence="3" id="KW-1185">Reference proteome</keyword>
<sequence>MNALGLAAYHSSDDEDDDVNEGTAAPGAVDGTSHAAPVVVDAHAAPAAPVDAQMSAQVAPAAADVRPMAAVTPSSSPSPPSSSSNRGLQLPPEPVGPCDARVQARVAQFLSLPQSFMRNLQTKKEFANPSILDKVVDYYEIEEAGTNFDKDVFDPAALPAHEYVDVLSQEQRRRDEERMARQLQQQQQREIEFRRGGRL</sequence>
<feature type="compositionally biased region" description="Basic and acidic residues" evidence="1">
    <location>
        <begin position="189"/>
        <end position="199"/>
    </location>
</feature>
<dbReference type="EMBL" id="DAKRPA010000232">
    <property type="protein sequence ID" value="DAZ94795.1"/>
    <property type="molecule type" value="Genomic_DNA"/>
</dbReference>
<feature type="region of interest" description="Disordered" evidence="1">
    <location>
        <begin position="52"/>
        <end position="97"/>
    </location>
</feature>
<dbReference type="Pfam" id="PF07818">
    <property type="entry name" value="HCNGP"/>
    <property type="match status" value="1"/>
</dbReference>
<dbReference type="GO" id="GO:0006355">
    <property type="term" value="P:regulation of DNA-templated transcription"/>
    <property type="evidence" value="ECO:0007669"/>
    <property type="project" value="InterPro"/>
</dbReference>
<dbReference type="GO" id="GO:0005634">
    <property type="term" value="C:nucleus"/>
    <property type="evidence" value="ECO:0007669"/>
    <property type="project" value="TreeGrafter"/>
</dbReference>
<proteinExistence type="predicted"/>
<dbReference type="Proteomes" id="UP001146120">
    <property type="component" value="Unassembled WGS sequence"/>
</dbReference>
<evidence type="ECO:0000313" key="2">
    <source>
        <dbReference type="EMBL" id="DAZ94795.1"/>
    </source>
</evidence>
<feature type="region of interest" description="Disordered" evidence="1">
    <location>
        <begin position="1"/>
        <end position="36"/>
    </location>
</feature>
<evidence type="ECO:0000313" key="3">
    <source>
        <dbReference type="Proteomes" id="UP001146120"/>
    </source>
</evidence>
<evidence type="ECO:0000256" key="1">
    <source>
        <dbReference type="SAM" id="MobiDB-lite"/>
    </source>
</evidence>